<dbReference type="CDD" id="cd00761">
    <property type="entry name" value="Glyco_tranf_GTA_type"/>
    <property type="match status" value="1"/>
</dbReference>
<dbReference type="Gene3D" id="3.90.550.10">
    <property type="entry name" value="Spore Coat Polysaccharide Biosynthesis Protein SpsA, Chain A"/>
    <property type="match status" value="1"/>
</dbReference>
<reference evidence="2 3" key="1">
    <citation type="submission" date="2017-02" db="EMBL/GenBank/DDBJ databases">
        <authorList>
            <person name="Peterson S.W."/>
        </authorList>
    </citation>
    <scope>NUCLEOTIDE SEQUENCE [LARGE SCALE GENOMIC DNA]</scope>
    <source>
        <strain evidence="2 3">ATCC 35992</strain>
    </source>
</reference>
<dbReference type="EMBL" id="FUXZ01000004">
    <property type="protein sequence ID" value="SKA62871.1"/>
    <property type="molecule type" value="Genomic_DNA"/>
</dbReference>
<dbReference type="InterPro" id="IPR001173">
    <property type="entry name" value="Glyco_trans_2-like"/>
</dbReference>
<dbReference type="AlphaFoldDB" id="A0A1T4VEB5"/>
<keyword evidence="3" id="KW-1185">Reference proteome</keyword>
<dbReference type="SUPFAM" id="SSF53448">
    <property type="entry name" value="Nucleotide-diphospho-sugar transferases"/>
    <property type="match status" value="1"/>
</dbReference>
<dbReference type="GO" id="GO:0016758">
    <property type="term" value="F:hexosyltransferase activity"/>
    <property type="evidence" value="ECO:0007669"/>
    <property type="project" value="UniProtKB-ARBA"/>
</dbReference>
<accession>A0A1T4VEB5</accession>
<proteinExistence type="predicted"/>
<dbReference type="OrthoDB" id="396512at2"/>
<feature type="domain" description="Glycosyltransferase 2-like" evidence="1">
    <location>
        <begin position="7"/>
        <end position="141"/>
    </location>
</feature>
<protein>
    <submittedName>
        <fullName evidence="2">Glycosyl transferase family 2</fullName>
    </submittedName>
</protein>
<evidence type="ECO:0000259" key="1">
    <source>
        <dbReference type="Pfam" id="PF00535"/>
    </source>
</evidence>
<gene>
    <name evidence="2" type="ORF">SAMN02745111_00717</name>
</gene>
<evidence type="ECO:0000313" key="2">
    <source>
        <dbReference type="EMBL" id="SKA62871.1"/>
    </source>
</evidence>
<name>A0A1T4VEB5_9FIRM</name>
<dbReference type="InterPro" id="IPR029044">
    <property type="entry name" value="Nucleotide-diphossugar_trans"/>
</dbReference>
<dbReference type="PANTHER" id="PTHR22916">
    <property type="entry name" value="GLYCOSYLTRANSFERASE"/>
    <property type="match status" value="1"/>
</dbReference>
<dbReference type="Proteomes" id="UP000190814">
    <property type="component" value="Unassembled WGS sequence"/>
</dbReference>
<dbReference type="RefSeq" id="WP_159444271.1">
    <property type="nucleotide sequence ID" value="NZ_FUXZ01000004.1"/>
</dbReference>
<organism evidence="2 3">
    <name type="scientific">Eubacterium uniforme</name>
    <dbReference type="NCBI Taxonomy" id="39495"/>
    <lineage>
        <taxon>Bacteria</taxon>
        <taxon>Bacillati</taxon>
        <taxon>Bacillota</taxon>
        <taxon>Clostridia</taxon>
        <taxon>Eubacteriales</taxon>
        <taxon>Eubacteriaceae</taxon>
        <taxon>Eubacterium</taxon>
    </lineage>
</organism>
<keyword evidence="2" id="KW-0808">Transferase</keyword>
<dbReference type="STRING" id="39495.SAMN02745111_00717"/>
<sequence>MEKILTVSIAAYNVEQYLEKTLESFVCDEYHMNKMEILIINDGSNDRTIEIAKKYEMNYPNTFIAVDKENGGYGSTINTSLRMAKGKYFRTVDGDDWVETESLGTYIDLLEESQSDIVVTKFTKVNDADGSYERVDDSIVYDGVEKGIEEVISRGFLSMHQSAYKTIFLKSIDLKITEKCFYTDLEYMLKPAIYLKTCICYDINVYMYRIGREGQSVQLKSWQKNIDQATKVTLNLCEYFEKVNVKSCSHSMFNYVRDCIIDSIQSKYRILLSLPGYRRARKKTIEFDKKLKDTSRLLYDLSKMGGEKKHSIIIRLSRVFNYSCMFIAYLIVRTKSR</sequence>
<evidence type="ECO:0000313" key="3">
    <source>
        <dbReference type="Proteomes" id="UP000190814"/>
    </source>
</evidence>
<dbReference type="PANTHER" id="PTHR22916:SF3">
    <property type="entry name" value="UDP-GLCNAC:BETAGAL BETA-1,3-N-ACETYLGLUCOSAMINYLTRANSFERASE-LIKE PROTEIN 1"/>
    <property type="match status" value="1"/>
</dbReference>
<dbReference type="Pfam" id="PF00535">
    <property type="entry name" value="Glycos_transf_2"/>
    <property type="match status" value="1"/>
</dbReference>